<dbReference type="AlphaFoldDB" id="I3ZM55"/>
<reference evidence="6 7" key="1">
    <citation type="submission" date="2012-06" db="EMBL/GenBank/DDBJ databases">
        <title>Complete genome of Terriglobus roseus DSM 18391.</title>
        <authorList>
            <consortium name="US DOE Joint Genome Institute (JGI-PGF)"/>
            <person name="Lucas S."/>
            <person name="Copeland A."/>
            <person name="Lapidus A."/>
            <person name="Glavina del Rio T."/>
            <person name="Dalin E."/>
            <person name="Tice H."/>
            <person name="Bruce D."/>
            <person name="Goodwin L."/>
            <person name="Pitluck S."/>
            <person name="Peters L."/>
            <person name="Mikhailova N."/>
            <person name="Munk A.C.C."/>
            <person name="Kyrpides N."/>
            <person name="Mavromatis K."/>
            <person name="Ivanova N."/>
            <person name="Brettin T."/>
            <person name="Detter J.C."/>
            <person name="Han C."/>
            <person name="Larimer F."/>
            <person name="Land M."/>
            <person name="Hauser L."/>
            <person name="Markowitz V."/>
            <person name="Cheng J.-F."/>
            <person name="Hugenholtz P."/>
            <person name="Woyke T."/>
            <person name="Wu D."/>
            <person name="Brambilla E."/>
            <person name="Klenk H.-P."/>
            <person name="Eisen J.A."/>
        </authorList>
    </citation>
    <scope>NUCLEOTIDE SEQUENCE [LARGE SCALE GENOMIC DNA]</scope>
    <source>
        <strain evidence="7">DSM 18391 / NRRL B-41598 / KBS 63</strain>
    </source>
</reference>
<dbReference type="InterPro" id="IPR003180">
    <property type="entry name" value="MPG"/>
</dbReference>
<dbReference type="NCBIfam" id="NF002003">
    <property type="entry name" value="PRK00802.1-3"/>
    <property type="match status" value="1"/>
</dbReference>
<dbReference type="eggNOG" id="COG2094">
    <property type="taxonomic scope" value="Bacteria"/>
</dbReference>
<evidence type="ECO:0000256" key="4">
    <source>
        <dbReference type="ARBA" id="ARBA00023204"/>
    </source>
</evidence>
<evidence type="ECO:0000256" key="2">
    <source>
        <dbReference type="ARBA" id="ARBA00022763"/>
    </source>
</evidence>
<evidence type="ECO:0000256" key="3">
    <source>
        <dbReference type="ARBA" id="ARBA00022801"/>
    </source>
</evidence>
<dbReference type="OrthoDB" id="9794313at2"/>
<dbReference type="RefSeq" id="WP_014787583.1">
    <property type="nucleotide sequence ID" value="NC_018014.1"/>
</dbReference>
<dbReference type="PANTHER" id="PTHR10429:SF0">
    <property type="entry name" value="DNA-3-METHYLADENINE GLYCOSYLASE"/>
    <property type="match status" value="1"/>
</dbReference>
<evidence type="ECO:0000256" key="1">
    <source>
        <dbReference type="ARBA" id="ARBA00009232"/>
    </source>
</evidence>
<evidence type="ECO:0000256" key="5">
    <source>
        <dbReference type="HAMAP-Rule" id="MF_00527"/>
    </source>
</evidence>
<dbReference type="Proteomes" id="UP000006056">
    <property type="component" value="Chromosome"/>
</dbReference>
<dbReference type="HOGENOM" id="CLU_060471_4_1_0"/>
<dbReference type="PATRIC" id="fig|926566.3.peg.4065"/>
<evidence type="ECO:0000313" key="7">
    <source>
        <dbReference type="Proteomes" id="UP000006056"/>
    </source>
</evidence>
<dbReference type="InterPro" id="IPR036995">
    <property type="entry name" value="MPG_sf"/>
</dbReference>
<dbReference type="Pfam" id="PF02245">
    <property type="entry name" value="Pur_DNA_glyco"/>
    <property type="match status" value="1"/>
</dbReference>
<dbReference type="KEGG" id="trs:Terro_4116"/>
<dbReference type="GO" id="GO:0003905">
    <property type="term" value="F:alkylbase DNA N-glycosylase activity"/>
    <property type="evidence" value="ECO:0007669"/>
    <property type="project" value="InterPro"/>
</dbReference>
<dbReference type="GO" id="GO:0006284">
    <property type="term" value="P:base-excision repair"/>
    <property type="evidence" value="ECO:0007669"/>
    <property type="project" value="InterPro"/>
</dbReference>
<gene>
    <name evidence="6" type="ordered locus">Terro_4116</name>
</gene>
<dbReference type="Gene3D" id="3.10.300.10">
    <property type="entry name" value="Methylpurine-DNA glycosylase (MPG)"/>
    <property type="match status" value="1"/>
</dbReference>
<dbReference type="NCBIfam" id="TIGR00567">
    <property type="entry name" value="3mg"/>
    <property type="match status" value="1"/>
</dbReference>
<accession>I3ZM55</accession>
<keyword evidence="3 5" id="KW-0378">Hydrolase</keyword>
<keyword evidence="2 5" id="KW-0227">DNA damage</keyword>
<dbReference type="EMBL" id="CP003379">
    <property type="protein sequence ID" value="AFL90323.1"/>
    <property type="molecule type" value="Genomic_DNA"/>
</dbReference>
<dbReference type="CDD" id="cd00540">
    <property type="entry name" value="AAG"/>
    <property type="match status" value="1"/>
</dbReference>
<protein>
    <recommendedName>
        <fullName evidence="5">Putative 3-methyladenine DNA glycosylase</fullName>
        <ecNumber evidence="5">3.2.2.-</ecNumber>
    </recommendedName>
</protein>
<dbReference type="FunFam" id="3.10.300.10:FF:000001">
    <property type="entry name" value="Putative 3-methyladenine DNA glycosylase"/>
    <property type="match status" value="1"/>
</dbReference>
<dbReference type="EC" id="3.2.2.-" evidence="5"/>
<dbReference type="GO" id="GO:0003677">
    <property type="term" value="F:DNA binding"/>
    <property type="evidence" value="ECO:0007669"/>
    <property type="project" value="InterPro"/>
</dbReference>
<dbReference type="HAMAP" id="MF_00527">
    <property type="entry name" value="3MGH"/>
    <property type="match status" value="1"/>
</dbReference>
<proteinExistence type="inferred from homology"/>
<evidence type="ECO:0000313" key="6">
    <source>
        <dbReference type="EMBL" id="AFL90323.1"/>
    </source>
</evidence>
<keyword evidence="7" id="KW-1185">Reference proteome</keyword>
<sequence length="199" mass="21439">MKRADNSKLLSQTFYNRSPEVVAKELLGMILVRHYAGERLTGRIVETEAYLGAADPASHAARAVSPFNAVLFGPPGFADIYLIYGLHYCMNVSCLPDGEPGGVLFRAIIPLEGIDTMAALRNLKPNASAKALTGGPARLCQAMGITRASSHGQNMASASSDLQILDDGYRPKSILTTPRIGIKKAVDLPLRFLVDDREP</sequence>
<comment type="similarity">
    <text evidence="1 5">Belongs to the DNA glycosylase MPG family.</text>
</comment>
<keyword evidence="4 5" id="KW-0234">DNA repair</keyword>
<dbReference type="SUPFAM" id="SSF50486">
    <property type="entry name" value="FMT C-terminal domain-like"/>
    <property type="match status" value="1"/>
</dbReference>
<dbReference type="STRING" id="926566.Terro_4116"/>
<name>I3ZM55_TERRK</name>
<dbReference type="InterPro" id="IPR011034">
    <property type="entry name" value="Formyl_transferase-like_C_sf"/>
</dbReference>
<dbReference type="PANTHER" id="PTHR10429">
    <property type="entry name" value="DNA-3-METHYLADENINE GLYCOSYLASE"/>
    <property type="match status" value="1"/>
</dbReference>
<organism evidence="6 7">
    <name type="scientific">Terriglobus roseus (strain DSM 18391 / NRRL B-41598 / KBS 63)</name>
    <dbReference type="NCBI Taxonomy" id="926566"/>
    <lineage>
        <taxon>Bacteria</taxon>
        <taxon>Pseudomonadati</taxon>
        <taxon>Acidobacteriota</taxon>
        <taxon>Terriglobia</taxon>
        <taxon>Terriglobales</taxon>
        <taxon>Acidobacteriaceae</taxon>
        <taxon>Terriglobus</taxon>
    </lineage>
</organism>